<dbReference type="PANTHER" id="PTHR48022">
    <property type="entry name" value="PLASTIDIC GLUCOSE TRANSPORTER 4"/>
    <property type="match status" value="1"/>
</dbReference>
<keyword evidence="3" id="KW-1185">Reference proteome</keyword>
<name>A0A9W9JXU2_9EURO</name>
<evidence type="ECO:0000256" key="1">
    <source>
        <dbReference type="ARBA" id="ARBA00004141"/>
    </source>
</evidence>
<dbReference type="Proteomes" id="UP001149074">
    <property type="component" value="Unassembled WGS sequence"/>
</dbReference>
<dbReference type="PANTHER" id="PTHR48022:SF68">
    <property type="entry name" value="MAJOR FACILITATOR SUPERFAMILY (MFS) PROFILE DOMAIN-CONTAINING PROTEIN-RELATED"/>
    <property type="match status" value="1"/>
</dbReference>
<evidence type="ECO:0000313" key="3">
    <source>
        <dbReference type="Proteomes" id="UP001149074"/>
    </source>
</evidence>
<dbReference type="Gene3D" id="1.20.1250.20">
    <property type="entry name" value="MFS general substrate transporter like domains"/>
    <property type="match status" value="1"/>
</dbReference>
<sequence length="142" mass="15238">MGALSTLWPGDKFGSKKVVFGGSVVSCVGAAIQLWWVGKIFTSKELAFVTATVPMWQSEFAKPIDECVFAGILGAFIINLPESPRRPVKNGRIEVSKAIFAALDGIPIYDPHVFNACRGSPFGARAETGQSALSKNDWHPGV</sequence>
<protein>
    <submittedName>
        <fullName evidence="2">Uncharacterized protein</fullName>
    </submittedName>
</protein>
<dbReference type="EMBL" id="JAPQKI010000010">
    <property type="protein sequence ID" value="KAJ5085859.1"/>
    <property type="molecule type" value="Genomic_DNA"/>
</dbReference>
<dbReference type="RefSeq" id="XP_056470537.1">
    <property type="nucleotide sequence ID" value="XM_056623121.1"/>
</dbReference>
<reference evidence="2" key="1">
    <citation type="submission" date="2022-11" db="EMBL/GenBank/DDBJ databases">
        <authorList>
            <person name="Petersen C."/>
        </authorList>
    </citation>
    <scope>NUCLEOTIDE SEQUENCE</scope>
    <source>
        <strain evidence="2">IBT 30761</strain>
    </source>
</reference>
<accession>A0A9W9JXU2</accession>
<dbReference type="InterPro" id="IPR050360">
    <property type="entry name" value="MFS_Sugar_Transporters"/>
</dbReference>
<comment type="caution">
    <text evidence="2">The sequence shown here is derived from an EMBL/GenBank/DDBJ whole genome shotgun (WGS) entry which is preliminary data.</text>
</comment>
<gene>
    <name evidence="2" type="ORF">N7532_010630</name>
</gene>
<dbReference type="AlphaFoldDB" id="A0A9W9JXU2"/>
<dbReference type="InterPro" id="IPR036259">
    <property type="entry name" value="MFS_trans_sf"/>
</dbReference>
<dbReference type="GO" id="GO:0016020">
    <property type="term" value="C:membrane"/>
    <property type="evidence" value="ECO:0007669"/>
    <property type="project" value="UniProtKB-SubCell"/>
</dbReference>
<proteinExistence type="predicted"/>
<organism evidence="2 3">
    <name type="scientific">Penicillium argentinense</name>
    <dbReference type="NCBI Taxonomy" id="1131581"/>
    <lineage>
        <taxon>Eukaryota</taxon>
        <taxon>Fungi</taxon>
        <taxon>Dikarya</taxon>
        <taxon>Ascomycota</taxon>
        <taxon>Pezizomycotina</taxon>
        <taxon>Eurotiomycetes</taxon>
        <taxon>Eurotiomycetidae</taxon>
        <taxon>Eurotiales</taxon>
        <taxon>Aspergillaceae</taxon>
        <taxon>Penicillium</taxon>
    </lineage>
</organism>
<dbReference type="GeneID" id="81362100"/>
<evidence type="ECO:0000313" key="2">
    <source>
        <dbReference type="EMBL" id="KAJ5085859.1"/>
    </source>
</evidence>
<dbReference type="GO" id="GO:0005351">
    <property type="term" value="F:carbohydrate:proton symporter activity"/>
    <property type="evidence" value="ECO:0007669"/>
    <property type="project" value="TreeGrafter"/>
</dbReference>
<comment type="subcellular location">
    <subcellularLocation>
        <location evidence="1">Membrane</location>
        <topology evidence="1">Multi-pass membrane protein</topology>
    </subcellularLocation>
</comment>
<reference evidence="2" key="2">
    <citation type="journal article" date="2023" name="IMA Fungus">
        <title>Comparative genomic study of the Penicillium genus elucidates a diverse pangenome and 15 lateral gene transfer events.</title>
        <authorList>
            <person name="Petersen C."/>
            <person name="Sorensen T."/>
            <person name="Nielsen M.R."/>
            <person name="Sondergaard T.E."/>
            <person name="Sorensen J.L."/>
            <person name="Fitzpatrick D.A."/>
            <person name="Frisvad J.C."/>
            <person name="Nielsen K.L."/>
        </authorList>
    </citation>
    <scope>NUCLEOTIDE SEQUENCE</scope>
    <source>
        <strain evidence="2">IBT 30761</strain>
    </source>
</reference>